<evidence type="ECO:0000313" key="2">
    <source>
        <dbReference type="EMBL" id="MBS9721475.1"/>
    </source>
</evidence>
<reference evidence="2 3" key="1">
    <citation type="submission" date="2021-03" db="EMBL/GenBank/DDBJ databases">
        <title>Tianweitania aestuarii sp. nov., isolated from a tidal flat.</title>
        <authorList>
            <person name="Park S."/>
            <person name="Yoon J.-H."/>
        </authorList>
    </citation>
    <scope>NUCLEOTIDE SEQUENCE [LARGE SCALE GENOMIC DNA]</scope>
    <source>
        <strain evidence="2 3">BSSL-BM11</strain>
    </source>
</reference>
<accession>A0ABS5RXG4</accession>
<organism evidence="2 3">
    <name type="scientific">Tianweitania aestuarii</name>
    <dbReference type="NCBI Taxonomy" id="2814886"/>
    <lineage>
        <taxon>Bacteria</taxon>
        <taxon>Pseudomonadati</taxon>
        <taxon>Pseudomonadota</taxon>
        <taxon>Alphaproteobacteria</taxon>
        <taxon>Hyphomicrobiales</taxon>
        <taxon>Phyllobacteriaceae</taxon>
        <taxon>Tianweitania</taxon>
    </lineage>
</organism>
<feature type="region of interest" description="Disordered" evidence="1">
    <location>
        <begin position="1"/>
        <end position="48"/>
    </location>
</feature>
<sequence length="444" mass="48608">MTVDVTSAATTVMPTEAQASLAPTREMTDDATSSLKASSKETTAPPLPSLEELGFIDADVVRVLKECEAEWHVTTRLDTKVVFLRGALVAKAQEVCEDQDEVERWAKGRLKVTRRAAVNYGRVHRELRDHEQRFIDAGVGATVMYEMTGAGAEKVEALLRHYEEGGSMTVQEVKAFVKQTDAEIASDEEQAEFSGADGIREMVKAKLKVTVPDIMQRLQSIMANCLVALDEHHRGVQVRKGELVDKIEHEARIVRGKLENLAFTVASNPHGEIWRLHTERPSHESAWGNLVNLLRQLGGRDGWKKPLGPWLIDDVIPAIEWGLGSKLAEATRAEDAKRLEAIREAKEAGKAKAKAERTESVKLQKRSGKAKTKIAAPAIKTHLPGAEPSAEQPKAKAKAKAKAKSDPISMEVANAPKPKGVKRPTFLDGLAKIVESAEQAGLKL</sequence>
<dbReference type="EMBL" id="JAFMNX010000003">
    <property type="protein sequence ID" value="MBS9721475.1"/>
    <property type="molecule type" value="Genomic_DNA"/>
</dbReference>
<protein>
    <recommendedName>
        <fullName evidence="4">DUF3102 domain-containing protein</fullName>
    </recommendedName>
</protein>
<evidence type="ECO:0008006" key="4">
    <source>
        <dbReference type="Google" id="ProtNLM"/>
    </source>
</evidence>
<feature type="region of interest" description="Disordered" evidence="1">
    <location>
        <begin position="350"/>
        <end position="423"/>
    </location>
</feature>
<feature type="compositionally biased region" description="Basic and acidic residues" evidence="1">
    <location>
        <begin position="350"/>
        <end position="362"/>
    </location>
</feature>
<feature type="compositionally biased region" description="Polar residues" evidence="1">
    <location>
        <begin position="30"/>
        <end position="42"/>
    </location>
</feature>
<evidence type="ECO:0000256" key="1">
    <source>
        <dbReference type="SAM" id="MobiDB-lite"/>
    </source>
</evidence>
<feature type="compositionally biased region" description="Polar residues" evidence="1">
    <location>
        <begin position="1"/>
        <end position="13"/>
    </location>
</feature>
<comment type="caution">
    <text evidence="2">The sequence shown here is derived from an EMBL/GenBank/DDBJ whole genome shotgun (WGS) entry which is preliminary data.</text>
</comment>
<feature type="compositionally biased region" description="Basic residues" evidence="1">
    <location>
        <begin position="363"/>
        <end position="372"/>
    </location>
</feature>
<evidence type="ECO:0000313" key="3">
    <source>
        <dbReference type="Proteomes" id="UP001297272"/>
    </source>
</evidence>
<name>A0ABS5RXG4_9HYPH</name>
<proteinExistence type="predicted"/>
<dbReference type="RefSeq" id="WP_213985134.1">
    <property type="nucleotide sequence ID" value="NZ_JAFMNX010000003.1"/>
</dbReference>
<gene>
    <name evidence="2" type="ORF">JYU29_12345</name>
</gene>
<keyword evidence="3" id="KW-1185">Reference proteome</keyword>
<dbReference type="Proteomes" id="UP001297272">
    <property type="component" value="Unassembled WGS sequence"/>
</dbReference>